<comment type="caution">
    <text evidence="5">The sequence shown here is derived from an EMBL/GenBank/DDBJ whole genome shotgun (WGS) entry which is preliminary data.</text>
</comment>
<evidence type="ECO:0000256" key="3">
    <source>
        <dbReference type="ARBA" id="ARBA00023237"/>
    </source>
</evidence>
<evidence type="ECO:0000256" key="1">
    <source>
        <dbReference type="ARBA" id="ARBA00004442"/>
    </source>
</evidence>
<comment type="subcellular location">
    <subcellularLocation>
        <location evidence="1">Cell outer membrane</location>
    </subcellularLocation>
</comment>
<dbReference type="Pfam" id="PF00593">
    <property type="entry name" value="TonB_dep_Rec_b-barrel"/>
    <property type="match status" value="1"/>
</dbReference>
<feature type="non-terminal residue" evidence="5">
    <location>
        <position position="1"/>
    </location>
</feature>
<protein>
    <submittedName>
        <fullName evidence="5">TonB-dependent receptor</fullName>
    </submittedName>
</protein>
<dbReference type="AlphaFoldDB" id="A0A537KQZ6"/>
<sequence length="410" mass="44441">TGGVRLDGNSAFGKSLGLQAYPKVSGSYVISEEPFWPQTLGEVKLRGSLGWSGRAPGAFDAVRSWTAISSNNQSGFLPGQVGNADIGPERTREAELGFDAALLHNRMTLEVTWYHRLTTHALFPVRQVPSDGFIASQPKNVGSLSNTGIELAVNGTVFAKPEWGLDLGGSVYTNHGLVRDLGGAVPFAAGGGWVQPGFAPMAARGIIINNPDAFAPPDTVCRTDCTSDGFHIFGPQQPTLILGQQLTLHLPRGLTLSARGEYQAGAWIQDGASFNALTRSVRWPTCGRAYPIIYPGGGTTLDTTNISQLTARERKECIPGNANSDTFWFPQDFWKLRDLTLTVPMGWAIRRANSATLIITAQNYFRWINSQLRMFDPEMVGRDALDSQNRDISEHVPPPAVITVALRATF</sequence>
<feature type="domain" description="TonB-dependent receptor-like beta-barrel" evidence="4">
    <location>
        <begin position="1"/>
        <end position="176"/>
    </location>
</feature>
<evidence type="ECO:0000313" key="5">
    <source>
        <dbReference type="EMBL" id="TMI98165.1"/>
    </source>
</evidence>
<organism evidence="5 6">
    <name type="scientific">Candidatus Segetimicrobium genomatis</name>
    <dbReference type="NCBI Taxonomy" id="2569760"/>
    <lineage>
        <taxon>Bacteria</taxon>
        <taxon>Bacillati</taxon>
        <taxon>Candidatus Sysuimicrobiota</taxon>
        <taxon>Candidatus Sysuimicrobiia</taxon>
        <taxon>Candidatus Sysuimicrobiales</taxon>
        <taxon>Candidatus Segetimicrobiaceae</taxon>
        <taxon>Candidatus Segetimicrobium</taxon>
    </lineage>
</organism>
<evidence type="ECO:0000313" key="6">
    <source>
        <dbReference type="Proteomes" id="UP000319353"/>
    </source>
</evidence>
<dbReference type="EMBL" id="VBAL01000181">
    <property type="protein sequence ID" value="TMI98165.1"/>
    <property type="molecule type" value="Genomic_DNA"/>
</dbReference>
<keyword evidence="2" id="KW-0472">Membrane</keyword>
<keyword evidence="3" id="KW-0998">Cell outer membrane</keyword>
<dbReference type="GO" id="GO:0009279">
    <property type="term" value="C:cell outer membrane"/>
    <property type="evidence" value="ECO:0007669"/>
    <property type="project" value="UniProtKB-SubCell"/>
</dbReference>
<keyword evidence="5" id="KW-0675">Receptor</keyword>
<evidence type="ECO:0000256" key="2">
    <source>
        <dbReference type="ARBA" id="ARBA00023136"/>
    </source>
</evidence>
<proteinExistence type="predicted"/>
<dbReference type="Proteomes" id="UP000319353">
    <property type="component" value="Unassembled WGS sequence"/>
</dbReference>
<name>A0A537KQZ6_9BACT</name>
<gene>
    <name evidence="5" type="ORF">E6H01_12660</name>
</gene>
<dbReference type="InterPro" id="IPR036942">
    <property type="entry name" value="Beta-barrel_TonB_sf"/>
</dbReference>
<reference evidence="5 6" key="1">
    <citation type="journal article" date="2019" name="Nat. Microbiol.">
        <title>Mediterranean grassland soil C-N compound turnover is dependent on rainfall and depth, and is mediated by genomically divergent microorganisms.</title>
        <authorList>
            <person name="Diamond S."/>
            <person name="Andeer P.F."/>
            <person name="Li Z."/>
            <person name="Crits-Christoph A."/>
            <person name="Burstein D."/>
            <person name="Anantharaman K."/>
            <person name="Lane K.R."/>
            <person name="Thomas B.C."/>
            <person name="Pan C."/>
            <person name="Northen T.R."/>
            <person name="Banfield J.F."/>
        </authorList>
    </citation>
    <scope>NUCLEOTIDE SEQUENCE [LARGE SCALE GENOMIC DNA]</scope>
    <source>
        <strain evidence="5">NP_4</strain>
    </source>
</reference>
<dbReference type="InterPro" id="IPR000531">
    <property type="entry name" value="Beta-barrel_TonB"/>
</dbReference>
<accession>A0A537KQZ6</accession>
<dbReference type="Gene3D" id="2.40.170.20">
    <property type="entry name" value="TonB-dependent receptor, beta-barrel domain"/>
    <property type="match status" value="1"/>
</dbReference>
<dbReference type="SUPFAM" id="SSF56935">
    <property type="entry name" value="Porins"/>
    <property type="match status" value="1"/>
</dbReference>
<evidence type="ECO:0000259" key="4">
    <source>
        <dbReference type="Pfam" id="PF00593"/>
    </source>
</evidence>